<feature type="region of interest" description="Disordered" evidence="1">
    <location>
        <begin position="23"/>
        <end position="87"/>
    </location>
</feature>
<reference evidence="2 3" key="1">
    <citation type="journal article" date="2020" name="Genomics">
        <title>Complete, high-quality genomes from long-read metagenomic sequencing of two wolf lichen thalli reveals enigmatic genome architecture.</title>
        <authorList>
            <person name="McKenzie S.K."/>
            <person name="Walston R.F."/>
            <person name="Allen J.L."/>
        </authorList>
    </citation>
    <scope>NUCLEOTIDE SEQUENCE [LARGE SCALE GENOMIC DNA]</scope>
    <source>
        <strain evidence="2">WasteWater2</strain>
    </source>
</reference>
<accession>A0A8H6CLE7</accession>
<feature type="compositionally biased region" description="Low complexity" evidence="1">
    <location>
        <begin position="26"/>
        <end position="39"/>
    </location>
</feature>
<proteinExistence type="predicted"/>
<dbReference type="Proteomes" id="UP000578531">
    <property type="component" value="Unassembled WGS sequence"/>
</dbReference>
<sequence>MAGLFGGLMAPIMGPVISGLFGGIAGPQPAEAPASAPATTPAPAPQPDQNDQGQALGGLNLGGQSLNLNIGGKGSPRPKVPVKGGKR</sequence>
<gene>
    <name evidence="2" type="ORF">HO173_012728</name>
</gene>
<evidence type="ECO:0000313" key="3">
    <source>
        <dbReference type="Proteomes" id="UP000578531"/>
    </source>
</evidence>
<dbReference type="RefSeq" id="XP_037158528.1">
    <property type="nucleotide sequence ID" value="XM_037314562.1"/>
</dbReference>
<comment type="caution">
    <text evidence="2">The sequence shown here is derived from an EMBL/GenBank/DDBJ whole genome shotgun (WGS) entry which is preliminary data.</text>
</comment>
<dbReference type="EMBL" id="JACCJC010000102">
    <property type="protein sequence ID" value="KAF6225399.1"/>
    <property type="molecule type" value="Genomic_DNA"/>
</dbReference>
<name>A0A8H6CLE7_9LECA</name>
<dbReference type="GeneID" id="59294361"/>
<keyword evidence="3" id="KW-1185">Reference proteome</keyword>
<evidence type="ECO:0000256" key="1">
    <source>
        <dbReference type="SAM" id="MobiDB-lite"/>
    </source>
</evidence>
<evidence type="ECO:0000313" key="2">
    <source>
        <dbReference type="EMBL" id="KAF6225399.1"/>
    </source>
</evidence>
<protein>
    <submittedName>
        <fullName evidence="2">Uncharacterized protein</fullName>
    </submittedName>
</protein>
<dbReference type="AlphaFoldDB" id="A0A8H6CLE7"/>
<organism evidence="2 3">
    <name type="scientific">Letharia columbiana</name>
    <dbReference type="NCBI Taxonomy" id="112416"/>
    <lineage>
        <taxon>Eukaryota</taxon>
        <taxon>Fungi</taxon>
        <taxon>Dikarya</taxon>
        <taxon>Ascomycota</taxon>
        <taxon>Pezizomycotina</taxon>
        <taxon>Lecanoromycetes</taxon>
        <taxon>OSLEUM clade</taxon>
        <taxon>Lecanoromycetidae</taxon>
        <taxon>Lecanorales</taxon>
        <taxon>Lecanorineae</taxon>
        <taxon>Parmeliaceae</taxon>
        <taxon>Letharia</taxon>
    </lineage>
</organism>